<dbReference type="SUPFAM" id="SSF52540">
    <property type="entry name" value="P-loop containing nucleoside triphosphate hydrolases"/>
    <property type="match status" value="1"/>
</dbReference>
<dbReference type="GO" id="GO:0003677">
    <property type="term" value="F:DNA binding"/>
    <property type="evidence" value="ECO:0007669"/>
    <property type="project" value="InterPro"/>
</dbReference>
<name>A0A4R2K7M4_9PSEU</name>
<evidence type="ECO:0000256" key="1">
    <source>
        <dbReference type="ARBA" id="ARBA00022741"/>
    </source>
</evidence>
<gene>
    <name evidence="4" type="ORF">EV192_1011620</name>
</gene>
<proteinExistence type="predicted"/>
<dbReference type="EMBL" id="SLWS01000001">
    <property type="protein sequence ID" value="TCO65828.1"/>
    <property type="molecule type" value="Genomic_DNA"/>
</dbReference>
<dbReference type="SUPFAM" id="SSF48452">
    <property type="entry name" value="TPR-like"/>
    <property type="match status" value="1"/>
</dbReference>
<dbReference type="SMART" id="SM00421">
    <property type="entry name" value="HTH_LUXR"/>
    <property type="match status" value="1"/>
</dbReference>
<comment type="caution">
    <text evidence="4">The sequence shown here is derived from an EMBL/GenBank/DDBJ whole genome shotgun (WGS) entry which is preliminary data.</text>
</comment>
<accession>A0A4R2K7M4</accession>
<dbReference type="Gene3D" id="3.40.50.300">
    <property type="entry name" value="P-loop containing nucleotide triphosphate hydrolases"/>
    <property type="match status" value="1"/>
</dbReference>
<evidence type="ECO:0000313" key="5">
    <source>
        <dbReference type="Proteomes" id="UP000295680"/>
    </source>
</evidence>
<evidence type="ECO:0000313" key="4">
    <source>
        <dbReference type="EMBL" id="TCO65828.1"/>
    </source>
</evidence>
<dbReference type="CDD" id="cd06170">
    <property type="entry name" value="LuxR_C_like"/>
    <property type="match status" value="1"/>
</dbReference>
<protein>
    <submittedName>
        <fullName evidence="4">ATP/maltotriose-dependent transcriptional regulator MalT</fullName>
    </submittedName>
</protein>
<dbReference type="GO" id="GO:0005737">
    <property type="term" value="C:cytoplasm"/>
    <property type="evidence" value="ECO:0007669"/>
    <property type="project" value="TreeGrafter"/>
</dbReference>
<dbReference type="AlphaFoldDB" id="A0A4R2K7M4"/>
<dbReference type="InterPro" id="IPR011990">
    <property type="entry name" value="TPR-like_helical_dom_sf"/>
</dbReference>
<dbReference type="GO" id="GO:0006355">
    <property type="term" value="P:regulation of DNA-templated transcription"/>
    <property type="evidence" value="ECO:0007669"/>
    <property type="project" value="InterPro"/>
</dbReference>
<dbReference type="InterPro" id="IPR016032">
    <property type="entry name" value="Sig_transdc_resp-reg_C-effctor"/>
</dbReference>
<sequence>MAWSISVTMGDMRGAEWLARSAELAAVERLLDDRDPGPRALLMHGEPGIGKTTVCVAAMAAARDRDFLVLATRGSQSETGLSFAGLTDLLDEATDGLLHELPEPQRIALEVALARRMPGTAPVGQREVGMAVLTMLRTLCAQRRVFVVLDDVSWVDSPTVEALRFALRRMRSEPIRLLGSVRLDQTPSQLWREITVDDLHLDPLDERTIDQLLRTRLNLSLRPRVLRTLVRRTAGNPFWALEVGRAITRQHGEPTTDLPLPTSLTTVVNERLAELDMDTQAALIATSALAYPTVSLTTRALQGIVKDPLDAIDAAVTAGMVAESSGRLRPAHPLLGYAALETLAPGGRAALHRRLATIVSDPEQRARHMAIAAEPPDAEVAGVLDDGATAARTRGATGAAAELAELAVEFTPASALVDLGRRRVAAAEVLYALGERERALQYIDEKDMAGMPPDLRRQNLPFLVEVIYWSRGPEAAQDMIRRAIAEAGDDTHLRAVAFAMASDVGDGEGGDREAYATKALELFDGLDVEPDPAALASALIHLTDTNIGAGRGMREDLLSRAEQVQATMPWMPITARASTIRGYFLKTVDDLAGSRVVLGRAIKQAMDEGEDGALSPLFGHLALTECWAGRYAEAGAAMDEAVRRASGLIPAVLYATDGLLRVLTGDLDGAQQLIEDQFNAEGPAIGFRKAIVYRQVLGAVALLRGDDTTAVSVLTTAMDMAGAEGIREPSRRQRLDSDLGQALVNTGRLDEAQSLADELIDLGTRSARPTLLGVGLRIQGLAEAARGDLSSAASTLDNAVAAHTQTQLPLEYGRTLLAQGQVLRRNKAKGEARIALENALACFTAIGATPFTEIATTELTRVQPARSGGTLTKTERKIAELVATGLTNREVAAQLFASVRTVEGHLAAVYRKLGVRSRTELARLLSDQED</sequence>
<dbReference type="SUPFAM" id="SSF46894">
    <property type="entry name" value="C-terminal effector domain of the bipartite response regulators"/>
    <property type="match status" value="1"/>
</dbReference>
<evidence type="ECO:0000259" key="3">
    <source>
        <dbReference type="PROSITE" id="PS50043"/>
    </source>
</evidence>
<dbReference type="Pfam" id="PF00196">
    <property type="entry name" value="GerE"/>
    <property type="match status" value="1"/>
</dbReference>
<dbReference type="PANTHER" id="PTHR16305">
    <property type="entry name" value="TESTICULAR SOLUBLE ADENYLYL CYCLASE"/>
    <property type="match status" value="1"/>
</dbReference>
<dbReference type="GO" id="GO:0004016">
    <property type="term" value="F:adenylate cyclase activity"/>
    <property type="evidence" value="ECO:0007669"/>
    <property type="project" value="TreeGrafter"/>
</dbReference>
<dbReference type="PANTHER" id="PTHR16305:SF35">
    <property type="entry name" value="TRANSCRIPTIONAL ACTIVATOR DOMAIN"/>
    <property type="match status" value="1"/>
</dbReference>
<keyword evidence="2" id="KW-0067">ATP-binding</keyword>
<dbReference type="InterPro" id="IPR036388">
    <property type="entry name" value="WH-like_DNA-bd_sf"/>
</dbReference>
<keyword evidence="5" id="KW-1185">Reference proteome</keyword>
<keyword evidence="1" id="KW-0547">Nucleotide-binding</keyword>
<dbReference type="InterPro" id="IPR027417">
    <property type="entry name" value="P-loop_NTPase"/>
</dbReference>
<dbReference type="Proteomes" id="UP000295680">
    <property type="component" value="Unassembled WGS sequence"/>
</dbReference>
<dbReference type="PROSITE" id="PS50043">
    <property type="entry name" value="HTH_LUXR_2"/>
    <property type="match status" value="1"/>
</dbReference>
<organism evidence="4 5">
    <name type="scientific">Actinocrispum wychmicini</name>
    <dbReference type="NCBI Taxonomy" id="1213861"/>
    <lineage>
        <taxon>Bacteria</taxon>
        <taxon>Bacillati</taxon>
        <taxon>Actinomycetota</taxon>
        <taxon>Actinomycetes</taxon>
        <taxon>Pseudonocardiales</taxon>
        <taxon>Pseudonocardiaceae</taxon>
        <taxon>Actinocrispum</taxon>
    </lineage>
</organism>
<dbReference type="Gene3D" id="1.25.40.10">
    <property type="entry name" value="Tetratricopeptide repeat domain"/>
    <property type="match status" value="1"/>
</dbReference>
<dbReference type="Pfam" id="PF13191">
    <property type="entry name" value="AAA_16"/>
    <property type="match status" value="1"/>
</dbReference>
<dbReference type="Gene3D" id="1.10.10.10">
    <property type="entry name" value="Winged helix-like DNA-binding domain superfamily/Winged helix DNA-binding domain"/>
    <property type="match status" value="1"/>
</dbReference>
<dbReference type="InterPro" id="IPR000792">
    <property type="entry name" value="Tscrpt_reg_LuxR_C"/>
</dbReference>
<feature type="domain" description="HTH luxR-type" evidence="3">
    <location>
        <begin position="864"/>
        <end position="929"/>
    </location>
</feature>
<dbReference type="PRINTS" id="PR00038">
    <property type="entry name" value="HTHLUXR"/>
</dbReference>
<evidence type="ECO:0000256" key="2">
    <source>
        <dbReference type="ARBA" id="ARBA00022840"/>
    </source>
</evidence>
<dbReference type="GO" id="GO:0005524">
    <property type="term" value="F:ATP binding"/>
    <property type="evidence" value="ECO:0007669"/>
    <property type="project" value="UniProtKB-KW"/>
</dbReference>
<dbReference type="InterPro" id="IPR041664">
    <property type="entry name" value="AAA_16"/>
</dbReference>
<reference evidence="4 5" key="1">
    <citation type="submission" date="2019-03" db="EMBL/GenBank/DDBJ databases">
        <title>Genomic Encyclopedia of Type Strains, Phase IV (KMG-IV): sequencing the most valuable type-strain genomes for metagenomic binning, comparative biology and taxonomic classification.</title>
        <authorList>
            <person name="Goeker M."/>
        </authorList>
    </citation>
    <scope>NUCLEOTIDE SEQUENCE [LARGE SCALE GENOMIC DNA]</scope>
    <source>
        <strain evidence="4 5">DSM 45934</strain>
    </source>
</reference>